<dbReference type="Pfam" id="PF13439">
    <property type="entry name" value="Glyco_transf_4"/>
    <property type="match status" value="1"/>
</dbReference>
<evidence type="ECO:0000259" key="1">
    <source>
        <dbReference type="Pfam" id="PF13439"/>
    </source>
</evidence>
<keyword evidence="3" id="KW-1185">Reference proteome</keyword>
<dbReference type="EC" id="2.4.-.-" evidence="2"/>
<dbReference type="GO" id="GO:0016757">
    <property type="term" value="F:glycosyltransferase activity"/>
    <property type="evidence" value="ECO:0007669"/>
    <property type="project" value="UniProtKB-KW"/>
</dbReference>
<name>A0ABU9D5Z8_9PROT</name>
<gene>
    <name evidence="2" type="ORF">WOB96_04250</name>
</gene>
<comment type="caution">
    <text evidence="2">The sequence shown here is derived from an EMBL/GenBank/DDBJ whole genome shotgun (WGS) entry which is preliminary data.</text>
</comment>
<evidence type="ECO:0000313" key="3">
    <source>
        <dbReference type="Proteomes" id="UP001446205"/>
    </source>
</evidence>
<dbReference type="Gene3D" id="3.40.50.2000">
    <property type="entry name" value="Glycogen Phosphorylase B"/>
    <property type="match status" value="2"/>
</dbReference>
<dbReference type="SUPFAM" id="SSF53756">
    <property type="entry name" value="UDP-Glycosyltransferase/glycogen phosphorylase"/>
    <property type="match status" value="1"/>
</dbReference>
<dbReference type="Proteomes" id="UP001446205">
    <property type="component" value="Unassembled WGS sequence"/>
</dbReference>
<evidence type="ECO:0000313" key="2">
    <source>
        <dbReference type="EMBL" id="MEK8088970.1"/>
    </source>
</evidence>
<reference evidence="2 3" key="1">
    <citation type="submission" date="2024-04" db="EMBL/GenBank/DDBJ databases">
        <authorList>
            <person name="Abashina T."/>
            <person name="Shaikin A."/>
        </authorList>
    </citation>
    <scope>NUCLEOTIDE SEQUENCE [LARGE SCALE GENOMIC DNA]</scope>
    <source>
        <strain evidence="2 3">AAFK</strain>
    </source>
</reference>
<proteinExistence type="predicted"/>
<feature type="domain" description="Glycosyltransferase subfamily 4-like N-terminal" evidence="1">
    <location>
        <begin position="59"/>
        <end position="158"/>
    </location>
</feature>
<sequence length="364" mass="41559">MITFVSQYPTPENERDGMMQRVKAIDALVSDSNRTYLDLSFKRNWLASESTPNANTRVLHLNVFRHAALINKVIKDSDLIYVHSVYNALKVYSYYKSHGEKIVTDMHGIVPEELCYMGRKSLSAMYGKIEQRVVNYSDTLITVTTAMSRHFNRKYECDGLENKMLHVPIIDFSIEKPEVAGIYTGSRSESDMNIIYAGGCQKWQNVELMLDITKKIVTSRVGFFRFHYFVPPAAITYFEKLIGNRGLCSVIELCSVSRSELIEKYGKMSLGFVLRDDIDINRVAMPTKMVEYMSYGVVPIVRSPHIGDMQFLGYQYVDIEELGGSELSLDRLNEKRIVNLNVIEGLRKDSADAQDLLRKKLGCC</sequence>
<dbReference type="InterPro" id="IPR028098">
    <property type="entry name" value="Glyco_trans_4-like_N"/>
</dbReference>
<protein>
    <submittedName>
        <fullName evidence="2">Glycosyltransferase</fullName>
        <ecNumber evidence="2">2.4.-.-</ecNumber>
    </submittedName>
</protein>
<accession>A0ABU9D5Z8</accession>
<organism evidence="2 3">
    <name type="scientific">Thermithiobacillus plumbiphilus</name>
    <dbReference type="NCBI Taxonomy" id="1729899"/>
    <lineage>
        <taxon>Bacteria</taxon>
        <taxon>Pseudomonadati</taxon>
        <taxon>Pseudomonadota</taxon>
        <taxon>Acidithiobacillia</taxon>
        <taxon>Acidithiobacillales</taxon>
        <taxon>Thermithiobacillaceae</taxon>
        <taxon>Thermithiobacillus</taxon>
    </lineage>
</organism>
<keyword evidence="2" id="KW-0328">Glycosyltransferase</keyword>
<keyword evidence="2" id="KW-0808">Transferase</keyword>
<dbReference type="EMBL" id="JBBPCO010000003">
    <property type="protein sequence ID" value="MEK8088970.1"/>
    <property type="molecule type" value="Genomic_DNA"/>
</dbReference>
<dbReference type="RefSeq" id="WP_341370037.1">
    <property type="nucleotide sequence ID" value="NZ_JBBPCO010000003.1"/>
</dbReference>